<keyword evidence="1" id="KW-0812">Transmembrane</keyword>
<keyword evidence="1" id="KW-1133">Transmembrane helix</keyword>
<keyword evidence="4" id="KW-1185">Reference proteome</keyword>
<dbReference type="RefSeq" id="WP_306961971.1">
    <property type="nucleotide sequence ID" value="NZ_JAUSRG010000007.1"/>
</dbReference>
<feature type="transmembrane region" description="Helical" evidence="1">
    <location>
        <begin position="17"/>
        <end position="39"/>
    </location>
</feature>
<name>A0AAW8DDJ9_9MICC</name>
<organism evidence="2 5">
    <name type="scientific">Arthrobacter bambusae</name>
    <dbReference type="NCBI Taxonomy" id="1338426"/>
    <lineage>
        <taxon>Bacteria</taxon>
        <taxon>Bacillati</taxon>
        <taxon>Actinomycetota</taxon>
        <taxon>Actinomycetes</taxon>
        <taxon>Micrococcales</taxon>
        <taxon>Micrococcaceae</taxon>
        <taxon>Arthrobacter</taxon>
    </lineage>
</organism>
<dbReference type="Proteomes" id="UP001230951">
    <property type="component" value="Unassembled WGS sequence"/>
</dbReference>
<accession>A0AAW8DDJ9</accession>
<keyword evidence="1" id="KW-0472">Membrane</keyword>
<dbReference type="AlphaFoldDB" id="A0AAW8DDJ9"/>
<evidence type="ECO:0000313" key="4">
    <source>
        <dbReference type="Proteomes" id="UP001230951"/>
    </source>
</evidence>
<evidence type="ECO:0000313" key="3">
    <source>
        <dbReference type="EMBL" id="MDQ0181712.1"/>
    </source>
</evidence>
<evidence type="ECO:0000313" key="2">
    <source>
        <dbReference type="EMBL" id="MDP9905780.1"/>
    </source>
</evidence>
<reference evidence="2 4" key="1">
    <citation type="submission" date="2023-07" db="EMBL/GenBank/DDBJ databases">
        <title>Sorghum-associated microbial communities from plants grown in Nebraska, USA.</title>
        <authorList>
            <person name="Schachtman D."/>
        </authorList>
    </citation>
    <scope>NUCLEOTIDE SEQUENCE</scope>
    <source>
        <strain evidence="2">DS1006</strain>
        <strain evidence="3 4">DS1016</strain>
    </source>
</reference>
<evidence type="ECO:0000313" key="5">
    <source>
        <dbReference type="Proteomes" id="UP001242995"/>
    </source>
</evidence>
<dbReference type="EMBL" id="JAUSTF010000007">
    <property type="protein sequence ID" value="MDQ0181712.1"/>
    <property type="molecule type" value="Genomic_DNA"/>
</dbReference>
<comment type="caution">
    <text evidence="2">The sequence shown here is derived from an EMBL/GenBank/DDBJ whole genome shotgun (WGS) entry which is preliminary data.</text>
</comment>
<evidence type="ECO:0000256" key="1">
    <source>
        <dbReference type="SAM" id="Phobius"/>
    </source>
</evidence>
<dbReference type="Proteomes" id="UP001242995">
    <property type="component" value="Unassembled WGS sequence"/>
</dbReference>
<proteinExistence type="predicted"/>
<feature type="transmembrane region" description="Helical" evidence="1">
    <location>
        <begin position="51"/>
        <end position="72"/>
    </location>
</feature>
<protein>
    <submittedName>
        <fullName evidence="2">Membrane protein CcdC involved in cytochrome C biogenesis</fullName>
    </submittedName>
</protein>
<sequence length="93" mass="10437">MSTPDVPTRGPARPGPYIAAGILLAISILVPLFVPAYSIDQPRLAGMPFFYWYQMLWVPITAAMVGVSYRLVTKEDRRRREVARGARTGEEEQ</sequence>
<dbReference type="InterPro" id="IPR021741">
    <property type="entry name" value="DUF3311"/>
</dbReference>
<gene>
    <name evidence="2" type="ORF">J2S90_002751</name>
    <name evidence="3" type="ORF">J2S93_003151</name>
</gene>
<dbReference type="Pfam" id="PF11755">
    <property type="entry name" value="DUF3311"/>
    <property type="match status" value="1"/>
</dbReference>
<dbReference type="EMBL" id="JAUSRG010000007">
    <property type="protein sequence ID" value="MDP9905780.1"/>
    <property type="molecule type" value="Genomic_DNA"/>
</dbReference>